<dbReference type="EMBL" id="LXQA011368910">
    <property type="protein sequence ID" value="MCI94877.1"/>
    <property type="molecule type" value="Genomic_DNA"/>
</dbReference>
<dbReference type="Proteomes" id="UP000265520">
    <property type="component" value="Unassembled WGS sequence"/>
</dbReference>
<reference evidence="1 2" key="1">
    <citation type="journal article" date="2018" name="Front. Plant Sci.">
        <title>Red Clover (Trifolium pratense) and Zigzag Clover (T. medium) - A Picture of Genomic Similarities and Differences.</title>
        <authorList>
            <person name="Dluhosova J."/>
            <person name="Istvanek J."/>
            <person name="Nedelnik J."/>
            <person name="Repkova J."/>
        </authorList>
    </citation>
    <scope>NUCLEOTIDE SEQUENCE [LARGE SCALE GENOMIC DNA]</scope>
    <source>
        <strain evidence="2">cv. 10/8</strain>
        <tissue evidence="1">Leaf</tissue>
    </source>
</reference>
<dbReference type="AlphaFoldDB" id="A0A392W3J5"/>
<sequence length="30" mass="3439">MGFVPDVKGKRWVGLFSLMEARGGRKMKEK</sequence>
<feature type="non-terminal residue" evidence="1">
    <location>
        <position position="30"/>
    </location>
</feature>
<name>A0A392W3J5_9FABA</name>
<keyword evidence="2" id="KW-1185">Reference proteome</keyword>
<proteinExistence type="predicted"/>
<evidence type="ECO:0000313" key="1">
    <source>
        <dbReference type="EMBL" id="MCI94877.1"/>
    </source>
</evidence>
<protein>
    <submittedName>
        <fullName evidence="1">Uncharacterized protein</fullName>
    </submittedName>
</protein>
<evidence type="ECO:0000313" key="2">
    <source>
        <dbReference type="Proteomes" id="UP000265520"/>
    </source>
</evidence>
<accession>A0A392W3J5</accession>
<comment type="caution">
    <text evidence="1">The sequence shown here is derived from an EMBL/GenBank/DDBJ whole genome shotgun (WGS) entry which is preliminary data.</text>
</comment>
<organism evidence="1 2">
    <name type="scientific">Trifolium medium</name>
    <dbReference type="NCBI Taxonomy" id="97028"/>
    <lineage>
        <taxon>Eukaryota</taxon>
        <taxon>Viridiplantae</taxon>
        <taxon>Streptophyta</taxon>
        <taxon>Embryophyta</taxon>
        <taxon>Tracheophyta</taxon>
        <taxon>Spermatophyta</taxon>
        <taxon>Magnoliopsida</taxon>
        <taxon>eudicotyledons</taxon>
        <taxon>Gunneridae</taxon>
        <taxon>Pentapetalae</taxon>
        <taxon>rosids</taxon>
        <taxon>fabids</taxon>
        <taxon>Fabales</taxon>
        <taxon>Fabaceae</taxon>
        <taxon>Papilionoideae</taxon>
        <taxon>50 kb inversion clade</taxon>
        <taxon>NPAAA clade</taxon>
        <taxon>Hologalegina</taxon>
        <taxon>IRL clade</taxon>
        <taxon>Trifolieae</taxon>
        <taxon>Trifolium</taxon>
    </lineage>
</organism>